<dbReference type="GO" id="GO:0006508">
    <property type="term" value="P:proteolysis"/>
    <property type="evidence" value="ECO:0007669"/>
    <property type="project" value="UniProtKB-KW"/>
</dbReference>
<dbReference type="Proteomes" id="UP000177088">
    <property type="component" value="Unassembled WGS sequence"/>
</dbReference>
<keyword evidence="4" id="KW-0472">Membrane</keyword>
<evidence type="ECO:0000256" key="1">
    <source>
        <dbReference type="ARBA" id="ARBA00010541"/>
    </source>
</evidence>
<dbReference type="SUPFAM" id="SSF50156">
    <property type="entry name" value="PDZ domain-like"/>
    <property type="match status" value="1"/>
</dbReference>
<dbReference type="Pfam" id="PF13180">
    <property type="entry name" value="PDZ_2"/>
    <property type="match status" value="1"/>
</dbReference>
<reference evidence="6 7" key="1">
    <citation type="journal article" date="2016" name="Nat. Commun.">
        <title>Thousands of microbial genomes shed light on interconnected biogeochemical processes in an aquifer system.</title>
        <authorList>
            <person name="Anantharaman K."/>
            <person name="Brown C.T."/>
            <person name="Hug L.A."/>
            <person name="Sharon I."/>
            <person name="Castelle C.J."/>
            <person name="Probst A.J."/>
            <person name="Thomas B.C."/>
            <person name="Singh A."/>
            <person name="Wilkins M.J."/>
            <person name="Karaoz U."/>
            <person name="Brodie E.L."/>
            <person name="Williams K.H."/>
            <person name="Hubbard S.S."/>
            <person name="Banfield J.F."/>
        </authorList>
    </citation>
    <scope>NUCLEOTIDE SEQUENCE [LARGE SCALE GENOMIC DNA]</scope>
</reference>
<dbReference type="InterPro" id="IPR051201">
    <property type="entry name" value="Chloro_Bact_Ser_Proteases"/>
</dbReference>
<evidence type="ECO:0000259" key="5">
    <source>
        <dbReference type="SMART" id="SM00228"/>
    </source>
</evidence>
<dbReference type="Gene3D" id="2.30.42.10">
    <property type="match status" value="1"/>
</dbReference>
<feature type="transmembrane region" description="Helical" evidence="4">
    <location>
        <begin position="12"/>
        <end position="35"/>
    </location>
</feature>
<dbReference type="InterPro" id="IPR036034">
    <property type="entry name" value="PDZ_sf"/>
</dbReference>
<evidence type="ECO:0000256" key="2">
    <source>
        <dbReference type="ARBA" id="ARBA00022670"/>
    </source>
</evidence>
<accession>A0A1F7U730</accession>
<dbReference type="SMART" id="SM00228">
    <property type="entry name" value="PDZ"/>
    <property type="match status" value="1"/>
</dbReference>
<organism evidence="6 7">
    <name type="scientific">Candidatus Uhrbacteria bacterium RIFCSPHIGHO2_02_FULL_60_10</name>
    <dbReference type="NCBI Taxonomy" id="1802392"/>
    <lineage>
        <taxon>Bacteria</taxon>
        <taxon>Candidatus Uhriibacteriota</taxon>
    </lineage>
</organism>
<dbReference type="EMBL" id="MGEA01000036">
    <property type="protein sequence ID" value="OGL74065.1"/>
    <property type="molecule type" value="Genomic_DNA"/>
</dbReference>
<evidence type="ECO:0000313" key="6">
    <source>
        <dbReference type="EMBL" id="OGL74065.1"/>
    </source>
</evidence>
<protein>
    <recommendedName>
        <fullName evidence="5">PDZ domain-containing protein</fullName>
    </recommendedName>
</protein>
<comment type="caution">
    <text evidence="6">The sequence shown here is derived from an EMBL/GenBank/DDBJ whole genome shotgun (WGS) entry which is preliminary data.</text>
</comment>
<evidence type="ECO:0000256" key="4">
    <source>
        <dbReference type="SAM" id="Phobius"/>
    </source>
</evidence>
<dbReference type="InterPro" id="IPR009003">
    <property type="entry name" value="Peptidase_S1_PA"/>
</dbReference>
<dbReference type="AlphaFoldDB" id="A0A1F7U730"/>
<dbReference type="PANTHER" id="PTHR43343">
    <property type="entry name" value="PEPTIDASE S12"/>
    <property type="match status" value="1"/>
</dbReference>
<keyword evidence="4" id="KW-1133">Transmembrane helix</keyword>
<keyword evidence="4" id="KW-0812">Transmembrane</keyword>
<keyword evidence="3" id="KW-0378">Hydrolase</keyword>
<feature type="domain" description="PDZ" evidence="5">
    <location>
        <begin position="319"/>
        <end position="409"/>
    </location>
</feature>
<dbReference type="PANTHER" id="PTHR43343:SF3">
    <property type="entry name" value="PROTEASE DO-LIKE 8, CHLOROPLASTIC"/>
    <property type="match status" value="1"/>
</dbReference>
<sequence length="422" mass="44600">MSDKKRPFAVGYFALTVFVSAIVAAGFGFTAGLMASNQNYSSSYLDQMPMMGQWLSRFNRQNGQVTDLTRALPEESATIATVKKALPAVVSIVISKDVPVMEQYMATPFGNDPFFRQFFGDSFGVPQYRQNGTEKQKIGAGSGFIVSADGFIVTNRHVVTDEAAEYTAVLSDGRKLPAKVLARDPSNDIAIIKVEAKDLPVIEMGDSDKLEPGQGVVAIGYALGEFGNTVSSGVVSGLQRSLKGVGGGKTVEDLFGVIQTDAAINPGNSGGPLLNLRGQAVGVSVAIVQGSQNIGFALPINDIKKVVASVQKDGKISRPFLGVRFALVNKEIQDSNQLSVDYGAIIVRGAKTTDLAVLPGSPADKAGLVENDIILEVGGAKVTEDAPLDQLLSKYGVGETVKMKVLHKGAEKTITVILGEKK</sequence>
<dbReference type="SUPFAM" id="SSF50494">
    <property type="entry name" value="Trypsin-like serine proteases"/>
    <property type="match status" value="1"/>
</dbReference>
<evidence type="ECO:0000256" key="3">
    <source>
        <dbReference type="ARBA" id="ARBA00022801"/>
    </source>
</evidence>
<dbReference type="InterPro" id="IPR001940">
    <property type="entry name" value="Peptidase_S1C"/>
</dbReference>
<evidence type="ECO:0000313" key="7">
    <source>
        <dbReference type="Proteomes" id="UP000177088"/>
    </source>
</evidence>
<comment type="similarity">
    <text evidence="1">Belongs to the peptidase S1C family.</text>
</comment>
<dbReference type="Gene3D" id="2.40.10.10">
    <property type="entry name" value="Trypsin-like serine proteases"/>
    <property type="match status" value="2"/>
</dbReference>
<dbReference type="InterPro" id="IPR001478">
    <property type="entry name" value="PDZ"/>
</dbReference>
<dbReference type="PRINTS" id="PR00834">
    <property type="entry name" value="PROTEASES2C"/>
</dbReference>
<gene>
    <name evidence="6" type="ORF">A3C96_03445</name>
</gene>
<proteinExistence type="inferred from homology"/>
<name>A0A1F7U730_9BACT</name>
<dbReference type="Pfam" id="PF13365">
    <property type="entry name" value="Trypsin_2"/>
    <property type="match status" value="1"/>
</dbReference>
<dbReference type="GO" id="GO:0004252">
    <property type="term" value="F:serine-type endopeptidase activity"/>
    <property type="evidence" value="ECO:0007669"/>
    <property type="project" value="InterPro"/>
</dbReference>
<keyword evidence="2" id="KW-0645">Protease</keyword>
<dbReference type="InterPro" id="IPR043504">
    <property type="entry name" value="Peptidase_S1_PA_chymotrypsin"/>
</dbReference>